<gene>
    <name evidence="2" type="ORF">CDAR_541151</name>
</gene>
<reference evidence="2 3" key="1">
    <citation type="submission" date="2021-06" db="EMBL/GenBank/DDBJ databases">
        <title>Caerostris darwini draft genome.</title>
        <authorList>
            <person name="Kono N."/>
            <person name="Arakawa K."/>
        </authorList>
    </citation>
    <scope>NUCLEOTIDE SEQUENCE [LARGE SCALE GENOMIC DNA]</scope>
</reference>
<dbReference type="Proteomes" id="UP001054837">
    <property type="component" value="Unassembled WGS sequence"/>
</dbReference>
<evidence type="ECO:0000313" key="2">
    <source>
        <dbReference type="EMBL" id="GIY79667.1"/>
    </source>
</evidence>
<organism evidence="2 3">
    <name type="scientific">Caerostris darwini</name>
    <dbReference type="NCBI Taxonomy" id="1538125"/>
    <lineage>
        <taxon>Eukaryota</taxon>
        <taxon>Metazoa</taxon>
        <taxon>Ecdysozoa</taxon>
        <taxon>Arthropoda</taxon>
        <taxon>Chelicerata</taxon>
        <taxon>Arachnida</taxon>
        <taxon>Araneae</taxon>
        <taxon>Araneomorphae</taxon>
        <taxon>Entelegynae</taxon>
        <taxon>Araneoidea</taxon>
        <taxon>Araneidae</taxon>
        <taxon>Caerostris</taxon>
    </lineage>
</organism>
<dbReference type="AlphaFoldDB" id="A0AAV4WAL3"/>
<feature type="compositionally biased region" description="Basic and acidic residues" evidence="1">
    <location>
        <begin position="1"/>
        <end position="45"/>
    </location>
</feature>
<dbReference type="EMBL" id="BPLQ01014435">
    <property type="protein sequence ID" value="GIY79667.1"/>
    <property type="molecule type" value="Genomic_DNA"/>
</dbReference>
<accession>A0AAV4WAL3</accession>
<evidence type="ECO:0000256" key="1">
    <source>
        <dbReference type="SAM" id="MobiDB-lite"/>
    </source>
</evidence>
<comment type="caution">
    <text evidence="2">The sequence shown here is derived from an EMBL/GenBank/DDBJ whole genome shotgun (WGS) entry which is preliminary data.</text>
</comment>
<proteinExistence type="predicted"/>
<evidence type="ECO:0000313" key="3">
    <source>
        <dbReference type="Proteomes" id="UP001054837"/>
    </source>
</evidence>
<keyword evidence="3" id="KW-1185">Reference proteome</keyword>
<feature type="region of interest" description="Disordered" evidence="1">
    <location>
        <begin position="1"/>
        <end position="77"/>
    </location>
</feature>
<name>A0AAV4WAL3_9ARAC</name>
<sequence>MEREREQKKKREGVVRRLRRLSTEEKSEERWEEREKKREKDDHKPGLSSEQTPGENKRHFPLSSPAQTASFIESRAPDCPPVQGCVSPWGLRSERDAPSFLRARRHKFAIKLRRGIDAVDKRAVPGRCRCKFLMRSSTFLGDLSLFHASPGEPER</sequence>
<protein>
    <submittedName>
        <fullName evidence="2">Uncharacterized protein</fullName>
    </submittedName>
</protein>